<evidence type="ECO:0000256" key="2">
    <source>
        <dbReference type="ARBA" id="ARBA00022475"/>
    </source>
</evidence>
<reference evidence="8 9" key="1">
    <citation type="submission" date="2013-05" db="EMBL/GenBank/DDBJ databases">
        <title>Genome assembly of Chondromyces apiculatus DSM 436.</title>
        <authorList>
            <person name="Sharma G."/>
            <person name="Khatri I."/>
            <person name="Kaur C."/>
            <person name="Mayilraj S."/>
            <person name="Subramanian S."/>
        </authorList>
    </citation>
    <scope>NUCLEOTIDE SEQUENCE [LARGE SCALE GENOMIC DNA]</scope>
    <source>
        <strain evidence="8 9">DSM 436</strain>
    </source>
</reference>
<evidence type="ECO:0000256" key="4">
    <source>
        <dbReference type="ARBA" id="ARBA00022989"/>
    </source>
</evidence>
<feature type="transmembrane region" description="Helical" evidence="6">
    <location>
        <begin position="12"/>
        <end position="44"/>
    </location>
</feature>
<dbReference type="PANTHER" id="PTHR30294:SF29">
    <property type="entry name" value="MULTIDRUG ABC TRANSPORTER PERMEASE YBHS-RELATED"/>
    <property type="match status" value="1"/>
</dbReference>
<evidence type="ECO:0000256" key="1">
    <source>
        <dbReference type="ARBA" id="ARBA00004651"/>
    </source>
</evidence>
<feature type="transmembrane region" description="Helical" evidence="6">
    <location>
        <begin position="95"/>
        <end position="118"/>
    </location>
</feature>
<evidence type="ECO:0000256" key="6">
    <source>
        <dbReference type="SAM" id="Phobius"/>
    </source>
</evidence>
<sequence>MRGFWPIFKRELFSLFVTPLAWVLLTAFLLVQGLHFFLIVTHFANQADLAVDAGPVQSFFGQTILPYLPLLLICPLLTMRLFAEERRSGTIEALLTAPVGTTGVVLAKYMAALVTYVIMWAPTLLYLVLIQQTGEVDWRVVAASYLGVTLVGAGYLAIGTMTSAMTQSQVLAAVLSAMALVALFMLGIGEFIFTDGPLNALCAHVSVWTQMNDFSRGIVDLRRITFDATLILVPLFVAVRAVDAWRWG</sequence>
<dbReference type="PANTHER" id="PTHR30294">
    <property type="entry name" value="MEMBRANE COMPONENT OF ABC TRANSPORTER YHHJ-RELATED"/>
    <property type="match status" value="1"/>
</dbReference>
<dbReference type="GO" id="GO:0005886">
    <property type="term" value="C:plasma membrane"/>
    <property type="evidence" value="ECO:0007669"/>
    <property type="project" value="UniProtKB-SubCell"/>
</dbReference>
<evidence type="ECO:0000259" key="7">
    <source>
        <dbReference type="Pfam" id="PF12698"/>
    </source>
</evidence>
<feature type="transmembrane region" description="Helical" evidence="6">
    <location>
        <begin position="170"/>
        <end position="193"/>
    </location>
</feature>
<dbReference type="OrthoDB" id="9794512at2"/>
<feature type="transmembrane region" description="Helical" evidence="6">
    <location>
        <begin position="138"/>
        <end position="158"/>
    </location>
</feature>
<feature type="transmembrane region" description="Helical" evidence="6">
    <location>
        <begin position="64"/>
        <end position="83"/>
    </location>
</feature>
<dbReference type="Pfam" id="PF12698">
    <property type="entry name" value="ABC2_membrane_3"/>
    <property type="match status" value="1"/>
</dbReference>
<evidence type="ECO:0000256" key="3">
    <source>
        <dbReference type="ARBA" id="ARBA00022692"/>
    </source>
</evidence>
<keyword evidence="5 6" id="KW-0472">Membrane</keyword>
<evidence type="ECO:0000313" key="8">
    <source>
        <dbReference type="EMBL" id="EYF02022.1"/>
    </source>
</evidence>
<dbReference type="eggNOG" id="COG1277">
    <property type="taxonomic scope" value="Bacteria"/>
</dbReference>
<dbReference type="GO" id="GO:0140359">
    <property type="term" value="F:ABC-type transporter activity"/>
    <property type="evidence" value="ECO:0007669"/>
    <property type="project" value="InterPro"/>
</dbReference>
<comment type="subcellular location">
    <subcellularLocation>
        <location evidence="1">Cell membrane</location>
        <topology evidence="1">Multi-pass membrane protein</topology>
    </subcellularLocation>
</comment>
<keyword evidence="9" id="KW-1185">Reference proteome</keyword>
<proteinExistence type="predicted"/>
<gene>
    <name evidence="8" type="ORF">CAP_7501</name>
</gene>
<keyword evidence="4 6" id="KW-1133">Transmembrane helix</keyword>
<dbReference type="InterPro" id="IPR013525">
    <property type="entry name" value="ABC2_TM"/>
</dbReference>
<feature type="domain" description="ABC-2 type transporter transmembrane" evidence="7">
    <location>
        <begin position="57"/>
        <end position="215"/>
    </location>
</feature>
<dbReference type="EMBL" id="ASRX01000067">
    <property type="protein sequence ID" value="EYF02022.1"/>
    <property type="molecule type" value="Genomic_DNA"/>
</dbReference>
<organism evidence="8 9">
    <name type="scientific">Chondromyces apiculatus DSM 436</name>
    <dbReference type="NCBI Taxonomy" id="1192034"/>
    <lineage>
        <taxon>Bacteria</taxon>
        <taxon>Pseudomonadati</taxon>
        <taxon>Myxococcota</taxon>
        <taxon>Polyangia</taxon>
        <taxon>Polyangiales</taxon>
        <taxon>Polyangiaceae</taxon>
        <taxon>Chondromyces</taxon>
    </lineage>
</organism>
<name>A0A017SZ38_9BACT</name>
<dbReference type="AlphaFoldDB" id="A0A017SZ38"/>
<dbReference type="RefSeq" id="WP_044248186.1">
    <property type="nucleotide sequence ID" value="NZ_ASRX01000067.1"/>
</dbReference>
<accession>A0A017SZ38</accession>
<evidence type="ECO:0000256" key="5">
    <source>
        <dbReference type="ARBA" id="ARBA00023136"/>
    </source>
</evidence>
<evidence type="ECO:0000313" key="9">
    <source>
        <dbReference type="Proteomes" id="UP000019678"/>
    </source>
</evidence>
<keyword evidence="3 6" id="KW-0812">Transmembrane</keyword>
<protein>
    <submittedName>
        <fullName evidence="8">Gliding motility protein GldF</fullName>
    </submittedName>
</protein>
<dbReference type="InterPro" id="IPR051449">
    <property type="entry name" value="ABC-2_transporter_component"/>
</dbReference>
<comment type="caution">
    <text evidence="8">The sequence shown here is derived from an EMBL/GenBank/DDBJ whole genome shotgun (WGS) entry which is preliminary data.</text>
</comment>
<dbReference type="Proteomes" id="UP000019678">
    <property type="component" value="Unassembled WGS sequence"/>
</dbReference>
<feature type="transmembrane region" description="Helical" evidence="6">
    <location>
        <begin position="224"/>
        <end position="242"/>
    </location>
</feature>
<dbReference type="STRING" id="1192034.CAP_7501"/>
<keyword evidence="2" id="KW-1003">Cell membrane</keyword>